<reference evidence="4" key="1">
    <citation type="journal article" date="2019" name="Int. J. Syst. Evol. Microbiol.">
        <title>The Global Catalogue of Microorganisms (GCM) 10K type strain sequencing project: providing services to taxonomists for standard genome sequencing and annotation.</title>
        <authorList>
            <consortium name="The Broad Institute Genomics Platform"/>
            <consortium name="The Broad Institute Genome Sequencing Center for Infectious Disease"/>
            <person name="Wu L."/>
            <person name="Ma J."/>
        </authorList>
    </citation>
    <scope>NUCLEOTIDE SEQUENCE [LARGE SCALE GENOMIC DNA]</scope>
    <source>
        <strain evidence="4">CGMCC 1.7693</strain>
    </source>
</reference>
<evidence type="ECO:0000313" key="4">
    <source>
        <dbReference type="Proteomes" id="UP000641206"/>
    </source>
</evidence>
<keyword evidence="1" id="KW-0175">Coiled coil</keyword>
<dbReference type="RefSeq" id="WP_188735494.1">
    <property type="nucleotide sequence ID" value="NZ_BMLW01000010.1"/>
</dbReference>
<organism evidence="3 4">
    <name type="scientific">Oceanobacillus neutriphilus</name>
    <dbReference type="NCBI Taxonomy" id="531815"/>
    <lineage>
        <taxon>Bacteria</taxon>
        <taxon>Bacillati</taxon>
        <taxon>Bacillota</taxon>
        <taxon>Bacilli</taxon>
        <taxon>Bacillales</taxon>
        <taxon>Bacillaceae</taxon>
        <taxon>Oceanobacillus</taxon>
    </lineage>
</organism>
<dbReference type="Proteomes" id="UP000641206">
    <property type="component" value="Unassembled WGS sequence"/>
</dbReference>
<accession>A0ABQ2NY38</accession>
<evidence type="ECO:0000256" key="1">
    <source>
        <dbReference type="SAM" id="Coils"/>
    </source>
</evidence>
<feature type="chain" id="PRO_5045867880" evidence="2">
    <location>
        <begin position="27"/>
        <end position="196"/>
    </location>
</feature>
<protein>
    <submittedName>
        <fullName evidence="3">Uncharacterized protein</fullName>
    </submittedName>
</protein>
<name>A0ABQ2NY38_9BACI</name>
<evidence type="ECO:0000256" key="2">
    <source>
        <dbReference type="SAM" id="SignalP"/>
    </source>
</evidence>
<proteinExistence type="predicted"/>
<keyword evidence="2" id="KW-0732">Signal</keyword>
<dbReference type="EMBL" id="BMLW01000010">
    <property type="protein sequence ID" value="GGP13468.1"/>
    <property type="molecule type" value="Genomic_DNA"/>
</dbReference>
<keyword evidence="4" id="KW-1185">Reference proteome</keyword>
<gene>
    <name evidence="3" type="ORF">GCM10011346_33580</name>
</gene>
<feature type="signal peptide" evidence="2">
    <location>
        <begin position="1"/>
        <end position="26"/>
    </location>
</feature>
<evidence type="ECO:0000313" key="3">
    <source>
        <dbReference type="EMBL" id="GGP13468.1"/>
    </source>
</evidence>
<feature type="coiled-coil region" evidence="1">
    <location>
        <begin position="165"/>
        <end position="192"/>
    </location>
</feature>
<comment type="caution">
    <text evidence="3">The sequence shown here is derived from an EMBL/GenBank/DDBJ whole genome shotgun (WGS) entry which is preliminary data.</text>
</comment>
<sequence length="196" mass="22694">MKRLKSVILGAAISGICAFTIGAAYASREKKSEDSDFIWIGDTDLSDELLPLFDEGDFVYITNSSDYWGGVYNPMEPVRYEVKASRFDEDDETYRYQLRTTMPDDAAISGKWVAEEWLDYATKPRLTKELPTVTVDVDAFEKIIVRDVEQKLTAEIDYWLDTLRYSTDEQERSRAEERLTELAEDRRELTQIRKEG</sequence>